<dbReference type="SMART" id="SM01419">
    <property type="entry name" value="Thiol-ester_cl"/>
    <property type="match status" value="1"/>
</dbReference>
<dbReference type="InterPro" id="IPR041203">
    <property type="entry name" value="Bact_A2M_MG5"/>
</dbReference>
<dbReference type="PANTHER" id="PTHR40094:SF1">
    <property type="entry name" value="UBIQUITIN DOMAIN-CONTAINING PROTEIN"/>
    <property type="match status" value="1"/>
</dbReference>
<dbReference type="EMBL" id="VTRV01000111">
    <property type="protein sequence ID" value="TZF88279.1"/>
    <property type="molecule type" value="Genomic_DNA"/>
</dbReference>
<evidence type="ECO:0000259" key="4">
    <source>
        <dbReference type="SMART" id="SM01359"/>
    </source>
</evidence>
<dbReference type="SUPFAM" id="SSF48239">
    <property type="entry name" value="Terpenoid cyclases/Protein prenyltransferases"/>
    <property type="match status" value="1"/>
</dbReference>
<feature type="domain" description="Alpha-2-macroglobulin bait region" evidence="4">
    <location>
        <begin position="749"/>
        <end position="892"/>
    </location>
</feature>
<sequence>MHSADGAASTRLARFVFAAIVATTLLLPACRRDTDGDLPTPSGEAIHARRAVPGGFALASAYPDKDGDEPAIALEFTRPLASTQEFDHLLAVRDEKGGKVDGGWVLDENTKILRFPHVEPNRNYTVTLYPDLTAADGSRIGRQQERKVYTGALDPVVGFASQGSVLPARETRGLPVVSINVPEVDVEFLRVRDGELPKFFAEYQRGGRRGSWDLGGKDRSHLERIAEPVYVNRFVLGGKSNERVLTYLPIQDIKELQAPGLYFAVMKRAGAFSDEFETSFFTVSDLGLHARAYKDKLFVHVASLLDGAAVGNVDLRVLDAKGEPVFKGATDANGNALLDYRLDAGHVLVARRDRDVTMLPFNQPALDLSEFTVAGREQAWFDVFAWSGRDLYRPGETVHLSALLRDYDGRPIAPPAGKASQPLYVRYVQPDGKTLIETRLQPDAQGYVRQDEVIPADAPTGRWRVEFRTDPGSKEAVQGMALRVEEFLPERLKLDLTAPDVLRPGQPLKLHVQSDYLYGAPAAGNRFTARLTVAVEQHPLEQLPGYFFGDATLALPEKAVDVVDQTLDPNGRLDVDVPLPKDVRPVSPVAAMLSGSVYETGGRTVNRSLKRVLWPADALVGVRPLFDAKDGAGANTNARFQIVRMDAAGRMRPARGLRVTLVRERRDYHWDYDADSGWDYAFTRRFENVQTRAVDVGTDAAPIDFPVEWGEYRVDIYDPQTRLTSRYPFTAGWSWNDDNRGLDARPDKVKIAIDKTGYRAGDTLKVTLTPPNPGRGLLMVESDHMLYVKSVDVKAGSSFEIPVTADWERHDVYVTALVFRGGSATSKITPARAVGVAHVPMERGDRNVAVGISVPAQMRPERDLPVTIAVPALAGQRANVVVSAVDVGILNITQFPVPDAGKQFFAQRRLGVDAYDIYGRVIESFEGGTAKLKFGGDMALPALPQARRPTANVQTVDLFAGPVALDAKGIAHLHLAVPDFNGSLRVSALVYSGGRYGSVAKQTTVRAPILAEPSLPRVLAPGDASRVTLDVQNFTGRAGTFRVDVGSSGPLAIEGGSRSIALAPQQKTSLTFPLSAKEGFGVARVRIKVAGNGFSADRGFDLPVRPAWPQVVRTRTSSVQAPAAIALPADIADGLVADSVEARLTVSAFPPIPFAAALKGALEYPYGCIEQTTSKGYAALILDDATTAMLGVKGLDAKKRRTRMDGAFARVSGMQVASGHFSMWGDGGDTVDPSLTPYVADFLLDARDAGFAVPDAVLQKALKALNEDLLGGSNNFYGREHREHLKFAYQAYAGYVLARVNRAPLGTLRGLYDHDRAQSLTGLPLVHLGLALALQGDRARGLRAIQDGFDRDPGKRPGDLYDYGSRIRDDALMLALTRKHGVAPKAFDTRLMALSRDIDARRNAWGLWLSTQEQVAVARLGRQLMLDMHRQVGGQWRVAGVATDAPVANVQARLFGIAALRSAVSFVPGGTGTVYATVDVAGIPRDPPPFDDSTIGIVRSWYTPDGTEWKGGRLEEGDALLVEVAVTAQDDVPDALLTDLLPAGLEIENFNLGDQKQWADVSIDGIALTDRKDAAEIRHEEFRDDRYVAALKLGGGETARVFYLVRAVTPGNYAVPPPLVEDMYRPWIRGVGKAVPARITVVEPGR</sequence>
<dbReference type="Pfam" id="PF17962">
    <property type="entry name" value="bMG6"/>
    <property type="match status" value="1"/>
</dbReference>
<comment type="caution">
    <text evidence="6">The sequence shown here is derived from an EMBL/GenBank/DDBJ whole genome shotgun (WGS) entry which is preliminary data.</text>
</comment>
<evidence type="ECO:0000256" key="1">
    <source>
        <dbReference type="ARBA" id="ARBA00010556"/>
    </source>
</evidence>
<dbReference type="RefSeq" id="WP_149353221.1">
    <property type="nucleotide sequence ID" value="NZ_VTRV01000111.1"/>
</dbReference>
<dbReference type="Gene3D" id="1.50.10.20">
    <property type="match status" value="1"/>
</dbReference>
<evidence type="ECO:0000256" key="3">
    <source>
        <dbReference type="PIRNR" id="PIRNR038980"/>
    </source>
</evidence>
<keyword evidence="3" id="KW-0646">Protease inhibitor</keyword>
<dbReference type="InterPro" id="IPR026284">
    <property type="entry name" value="A2MG_proteobact"/>
</dbReference>
<organism evidence="6 7">
    <name type="scientific">Cognatilysobacter lacus</name>
    <dbReference type="NCBI Taxonomy" id="1643323"/>
    <lineage>
        <taxon>Bacteria</taxon>
        <taxon>Pseudomonadati</taxon>
        <taxon>Pseudomonadota</taxon>
        <taxon>Gammaproteobacteria</taxon>
        <taxon>Lysobacterales</taxon>
        <taxon>Lysobacteraceae</taxon>
        <taxon>Cognatilysobacter</taxon>
    </lineage>
</organism>
<dbReference type="Pfam" id="PF00207">
    <property type="entry name" value="A2M"/>
    <property type="match status" value="1"/>
</dbReference>
<dbReference type="Pfam" id="PF01835">
    <property type="entry name" value="MG2"/>
    <property type="match status" value="1"/>
</dbReference>
<dbReference type="InterPro" id="IPR041246">
    <property type="entry name" value="Bact_MG10"/>
</dbReference>
<proteinExistence type="inferred from homology"/>
<dbReference type="Pfam" id="PF17970">
    <property type="entry name" value="bMG1"/>
    <property type="match status" value="1"/>
</dbReference>
<dbReference type="GO" id="GO:0004866">
    <property type="term" value="F:endopeptidase inhibitor activity"/>
    <property type="evidence" value="ECO:0007669"/>
    <property type="project" value="UniProtKB-UniRule"/>
</dbReference>
<dbReference type="InterPro" id="IPR047565">
    <property type="entry name" value="Alpha-macroglob_thiol-ester_cl"/>
</dbReference>
<evidence type="ECO:0000256" key="2">
    <source>
        <dbReference type="ARBA" id="ARBA00022729"/>
    </source>
</evidence>
<dbReference type="InterPro" id="IPR002890">
    <property type="entry name" value="MG2"/>
</dbReference>
<dbReference type="OrthoDB" id="9767116at2"/>
<dbReference type="InterPro" id="IPR041462">
    <property type="entry name" value="Bact_A2M_MG6"/>
</dbReference>
<dbReference type="PANTHER" id="PTHR40094">
    <property type="entry name" value="ALPHA-2-MACROGLOBULIN HOMOLOG"/>
    <property type="match status" value="1"/>
</dbReference>
<dbReference type="CDD" id="cd02891">
    <property type="entry name" value="A2M_like"/>
    <property type="match status" value="1"/>
</dbReference>
<dbReference type="SMART" id="SM01359">
    <property type="entry name" value="A2M_N_2"/>
    <property type="match status" value="1"/>
</dbReference>
<dbReference type="SMART" id="SM01360">
    <property type="entry name" value="A2M"/>
    <property type="match status" value="1"/>
</dbReference>
<keyword evidence="3" id="KW-1003">Cell membrane</keyword>
<dbReference type="Pfam" id="PF21142">
    <property type="entry name" value="A2M_bMG2"/>
    <property type="match status" value="1"/>
</dbReference>
<dbReference type="PIRSF" id="PIRSF038980">
    <property type="entry name" value="A2M_bac"/>
    <property type="match status" value="1"/>
</dbReference>
<dbReference type="InterPro" id="IPR049120">
    <property type="entry name" value="A2M_bMG2"/>
</dbReference>
<evidence type="ECO:0000259" key="5">
    <source>
        <dbReference type="SMART" id="SM01360"/>
    </source>
</evidence>
<evidence type="ECO:0000313" key="7">
    <source>
        <dbReference type="Proteomes" id="UP000323164"/>
    </source>
</evidence>
<reference evidence="6 7" key="1">
    <citation type="submission" date="2019-08" db="EMBL/GenBank/DDBJ databases">
        <title>Draft genome sequence of Lysobacter sp. UKS-15.</title>
        <authorList>
            <person name="Im W.-T."/>
        </authorList>
    </citation>
    <scope>NUCLEOTIDE SEQUENCE [LARGE SCALE GENOMIC DNA]</scope>
    <source>
        <strain evidence="6 7">UKS-15</strain>
    </source>
</reference>
<keyword evidence="7" id="KW-1185">Reference proteome</keyword>
<dbReference type="Pfam" id="PF17973">
    <property type="entry name" value="bMG10"/>
    <property type="match status" value="1"/>
</dbReference>
<dbReference type="InterPro" id="IPR008930">
    <property type="entry name" value="Terpenoid_cyclase/PrenylTrfase"/>
</dbReference>
<dbReference type="InterPro" id="IPR021868">
    <property type="entry name" value="Alpha_2_Macroglob_MG3"/>
</dbReference>
<keyword evidence="3" id="KW-0472">Membrane</keyword>
<dbReference type="InterPro" id="IPR001599">
    <property type="entry name" value="Macroglobln_a2"/>
</dbReference>
<protein>
    <recommendedName>
        <fullName evidence="3">Alpha-2-macroglobulin</fullName>
    </recommendedName>
</protein>
<dbReference type="Proteomes" id="UP000323164">
    <property type="component" value="Unassembled WGS sequence"/>
</dbReference>
<dbReference type="InterPro" id="IPR040639">
    <property type="entry name" value="A2MG_MG1"/>
</dbReference>
<dbReference type="InterPro" id="IPR011625">
    <property type="entry name" value="A2M_N_BRD"/>
</dbReference>
<name>A0A5D8Z0M5_9GAMM</name>
<comment type="similarity">
    <text evidence="1">Belongs to the protease inhibitor I39 (alpha-2-macroglobulin) family. Bacterial alpha-2-macroglobulin subfamily.</text>
</comment>
<feature type="domain" description="Alpha-2-macroglobulin" evidence="5">
    <location>
        <begin position="956"/>
        <end position="1045"/>
    </location>
</feature>
<dbReference type="InterPro" id="IPR051802">
    <property type="entry name" value="YfhM-like"/>
</dbReference>
<dbReference type="Pfam" id="PF17972">
    <property type="entry name" value="bMG5"/>
    <property type="match status" value="1"/>
</dbReference>
<accession>A0A5D8Z0M5</accession>
<dbReference type="Gene3D" id="2.60.40.1930">
    <property type="match status" value="1"/>
</dbReference>
<evidence type="ECO:0000313" key="6">
    <source>
        <dbReference type="EMBL" id="TZF88279.1"/>
    </source>
</evidence>
<comment type="function">
    <text evidence="3">Protects the bacterial cell from host peptidases.</text>
</comment>
<gene>
    <name evidence="6" type="ORF">FW784_10095</name>
</gene>
<keyword evidence="2" id="KW-0732">Signal</keyword>
<dbReference type="Pfam" id="PF07703">
    <property type="entry name" value="A2M_BRD"/>
    <property type="match status" value="1"/>
</dbReference>
<dbReference type="Pfam" id="PF11974">
    <property type="entry name" value="bMG3"/>
    <property type="match status" value="1"/>
</dbReference>